<evidence type="ECO:0000313" key="2">
    <source>
        <dbReference type="EMBL" id="VVD88346.1"/>
    </source>
</evidence>
<evidence type="ECO:0000256" key="1">
    <source>
        <dbReference type="SAM" id="MobiDB-lite"/>
    </source>
</evidence>
<gene>
    <name evidence="2" type="ORF">PAQ31011_01494</name>
</gene>
<sequence length="32" mass="3448">MSLVLPKEEKSTTARQAVRPAIGGPSLRKRIG</sequence>
<dbReference type="AlphaFoldDB" id="A0A5E4TK12"/>
<protein>
    <submittedName>
        <fullName evidence="2">Uncharacterized protein</fullName>
    </submittedName>
</protein>
<feature type="compositionally biased region" description="Basic and acidic residues" evidence="1">
    <location>
        <begin position="1"/>
        <end position="12"/>
    </location>
</feature>
<proteinExistence type="predicted"/>
<dbReference type="Proteomes" id="UP000366819">
    <property type="component" value="Unassembled WGS sequence"/>
</dbReference>
<feature type="region of interest" description="Disordered" evidence="1">
    <location>
        <begin position="1"/>
        <end position="32"/>
    </location>
</feature>
<name>A0A5E4TK12_9BURK</name>
<accession>A0A5E4TK12</accession>
<dbReference type="EMBL" id="CABPSN010000002">
    <property type="protein sequence ID" value="VVD88346.1"/>
    <property type="molecule type" value="Genomic_DNA"/>
</dbReference>
<evidence type="ECO:0000313" key="3">
    <source>
        <dbReference type="Proteomes" id="UP000366819"/>
    </source>
</evidence>
<organism evidence="2 3">
    <name type="scientific">Pandoraea aquatica</name>
    <dbReference type="NCBI Taxonomy" id="2508290"/>
    <lineage>
        <taxon>Bacteria</taxon>
        <taxon>Pseudomonadati</taxon>
        <taxon>Pseudomonadota</taxon>
        <taxon>Betaproteobacteria</taxon>
        <taxon>Burkholderiales</taxon>
        <taxon>Burkholderiaceae</taxon>
        <taxon>Pandoraea</taxon>
    </lineage>
</organism>
<reference evidence="2 3" key="1">
    <citation type="submission" date="2019-08" db="EMBL/GenBank/DDBJ databases">
        <authorList>
            <person name="Peeters C."/>
        </authorList>
    </citation>
    <scope>NUCLEOTIDE SEQUENCE [LARGE SCALE GENOMIC DNA]</scope>
    <source>
        <strain evidence="2 3">LMG 31011</strain>
    </source>
</reference>
<keyword evidence="3" id="KW-1185">Reference proteome</keyword>